<organism evidence="9 10">
    <name type="scientific">Alicyclobacillus tolerans</name>
    <dbReference type="NCBI Taxonomy" id="90970"/>
    <lineage>
        <taxon>Bacteria</taxon>
        <taxon>Bacillati</taxon>
        <taxon>Bacillota</taxon>
        <taxon>Bacilli</taxon>
        <taxon>Bacillales</taxon>
        <taxon>Alicyclobacillaceae</taxon>
        <taxon>Alicyclobacillus</taxon>
    </lineage>
</organism>
<keyword evidence="6 7" id="KW-0472">Membrane</keyword>
<feature type="transmembrane region" description="Helical" evidence="7">
    <location>
        <begin position="320"/>
        <end position="340"/>
    </location>
</feature>
<feature type="transmembrane region" description="Helical" evidence="7">
    <location>
        <begin position="232"/>
        <end position="252"/>
    </location>
</feature>
<dbReference type="GO" id="GO:0022857">
    <property type="term" value="F:transmembrane transporter activity"/>
    <property type="evidence" value="ECO:0007669"/>
    <property type="project" value="InterPro"/>
</dbReference>
<feature type="domain" description="Major facilitator superfamily (MFS) profile" evidence="8">
    <location>
        <begin position="17"/>
        <end position="408"/>
    </location>
</feature>
<dbReference type="Gene3D" id="1.20.1250.20">
    <property type="entry name" value="MFS general substrate transporter like domains"/>
    <property type="match status" value="2"/>
</dbReference>
<dbReference type="InterPro" id="IPR050171">
    <property type="entry name" value="MFS_Transporters"/>
</dbReference>
<dbReference type="PRINTS" id="PR01035">
    <property type="entry name" value="TCRTETA"/>
</dbReference>
<keyword evidence="3" id="KW-1003">Cell membrane</keyword>
<dbReference type="Proteomes" id="UP000184016">
    <property type="component" value="Unassembled WGS sequence"/>
</dbReference>
<dbReference type="InterPro" id="IPR011701">
    <property type="entry name" value="MFS"/>
</dbReference>
<proteinExistence type="predicted"/>
<keyword evidence="2" id="KW-0813">Transport</keyword>
<evidence type="ECO:0000256" key="6">
    <source>
        <dbReference type="ARBA" id="ARBA00023136"/>
    </source>
</evidence>
<feature type="transmembrane region" description="Helical" evidence="7">
    <location>
        <begin position="384"/>
        <end position="403"/>
    </location>
</feature>
<feature type="transmembrane region" description="Helical" evidence="7">
    <location>
        <begin position="295"/>
        <end position="314"/>
    </location>
</feature>
<evidence type="ECO:0000313" key="9">
    <source>
        <dbReference type="EMBL" id="SHK53900.1"/>
    </source>
</evidence>
<dbReference type="PANTHER" id="PTHR23517">
    <property type="entry name" value="RESISTANCE PROTEIN MDTM, PUTATIVE-RELATED-RELATED"/>
    <property type="match status" value="1"/>
</dbReference>
<evidence type="ECO:0000256" key="1">
    <source>
        <dbReference type="ARBA" id="ARBA00004651"/>
    </source>
</evidence>
<protein>
    <submittedName>
        <fullName evidence="9">Predicted arabinose efflux permease, MFS family</fullName>
    </submittedName>
</protein>
<evidence type="ECO:0000256" key="2">
    <source>
        <dbReference type="ARBA" id="ARBA00022448"/>
    </source>
</evidence>
<sequence length="423" mass="46663">MSTQEKSQRRWLNIIPRDFPLALVSIFSALSLSELVRGALTFSVLPTYGSGVLGLPVEITALAISLHYLMDTLFRTPFGWMIDRIGPRYPLMAGFVAALCAVIFMFQARTGAMLLLAAMLFGFGVSPMWPAAMSAIAHRIEPQERASYVGYLYLFWLCGTGLGPVLANLLIARSYPAAFLALGLADGLGLLVVLLFVHNRQYRAHDSVRISNKYSWQNRIQSILTNVREASYLFPGMFAQTFAITSLVPILSLYAKLELHLSPIYYTGILVSGGALTALTLIPAGKLVDRFGARYFLIFGFGTAAFALIVFSFYHSRLATYLVVAFIGIAYGFVLPSWNKTVDTHIDPDKKATLWGIFMTVEGIGSAVGPYVGGLVWQTLSPEAPFWVAGSVILLICLLYIFVPLQKKDGGRESIRHRQRSTF</sequence>
<evidence type="ECO:0000256" key="3">
    <source>
        <dbReference type="ARBA" id="ARBA00022475"/>
    </source>
</evidence>
<dbReference type="InterPro" id="IPR020846">
    <property type="entry name" value="MFS_dom"/>
</dbReference>
<dbReference type="CDD" id="cd17325">
    <property type="entry name" value="MFS_MdtG_SLC18_like"/>
    <property type="match status" value="1"/>
</dbReference>
<feature type="transmembrane region" description="Helical" evidence="7">
    <location>
        <begin position="48"/>
        <end position="69"/>
    </location>
</feature>
<evidence type="ECO:0000256" key="7">
    <source>
        <dbReference type="SAM" id="Phobius"/>
    </source>
</evidence>
<keyword evidence="10" id="KW-1185">Reference proteome</keyword>
<evidence type="ECO:0000313" key="10">
    <source>
        <dbReference type="Proteomes" id="UP000184016"/>
    </source>
</evidence>
<evidence type="ECO:0000259" key="8">
    <source>
        <dbReference type="PROSITE" id="PS50850"/>
    </source>
</evidence>
<feature type="transmembrane region" description="Helical" evidence="7">
    <location>
        <begin position="352"/>
        <end position="372"/>
    </location>
</feature>
<dbReference type="RefSeq" id="WP_072874429.1">
    <property type="nucleotide sequence ID" value="NZ_FRAF01000016.1"/>
</dbReference>
<dbReference type="Pfam" id="PF07690">
    <property type="entry name" value="MFS_1"/>
    <property type="match status" value="1"/>
</dbReference>
<reference evidence="10" key="1">
    <citation type="submission" date="2016-11" db="EMBL/GenBank/DDBJ databases">
        <authorList>
            <person name="Varghese N."/>
            <person name="Submissions S."/>
        </authorList>
    </citation>
    <scope>NUCLEOTIDE SEQUENCE [LARGE SCALE GENOMIC DNA]</scope>
    <source>
        <strain evidence="10">USBA-503</strain>
    </source>
</reference>
<gene>
    <name evidence="9" type="ORF">SAMN05443507_11611</name>
</gene>
<feature type="transmembrane region" description="Helical" evidence="7">
    <location>
        <begin position="177"/>
        <end position="197"/>
    </location>
</feature>
<dbReference type="STRING" id="1830138.SAMN05443507_11611"/>
<evidence type="ECO:0000256" key="4">
    <source>
        <dbReference type="ARBA" id="ARBA00022692"/>
    </source>
</evidence>
<feature type="transmembrane region" description="Helical" evidence="7">
    <location>
        <begin position="114"/>
        <end position="136"/>
    </location>
</feature>
<feature type="transmembrane region" description="Helical" evidence="7">
    <location>
        <begin position="148"/>
        <end position="171"/>
    </location>
</feature>
<keyword evidence="4 7" id="KW-0812">Transmembrane</keyword>
<dbReference type="SUPFAM" id="SSF103473">
    <property type="entry name" value="MFS general substrate transporter"/>
    <property type="match status" value="1"/>
</dbReference>
<feature type="transmembrane region" description="Helical" evidence="7">
    <location>
        <begin position="264"/>
        <end position="283"/>
    </location>
</feature>
<dbReference type="AlphaFoldDB" id="A0A1M6TA77"/>
<name>A0A1M6TA77_9BACL</name>
<keyword evidence="5 7" id="KW-1133">Transmembrane helix</keyword>
<dbReference type="InterPro" id="IPR036259">
    <property type="entry name" value="MFS_trans_sf"/>
</dbReference>
<accession>A0A1M6TA77</accession>
<comment type="subcellular location">
    <subcellularLocation>
        <location evidence="1">Cell membrane</location>
        <topology evidence="1">Multi-pass membrane protein</topology>
    </subcellularLocation>
</comment>
<evidence type="ECO:0000256" key="5">
    <source>
        <dbReference type="ARBA" id="ARBA00022989"/>
    </source>
</evidence>
<dbReference type="EMBL" id="FRAF01000016">
    <property type="protein sequence ID" value="SHK53900.1"/>
    <property type="molecule type" value="Genomic_DNA"/>
</dbReference>
<feature type="transmembrane region" description="Helical" evidence="7">
    <location>
        <begin position="89"/>
        <end position="108"/>
    </location>
</feature>
<dbReference type="GO" id="GO:0005886">
    <property type="term" value="C:plasma membrane"/>
    <property type="evidence" value="ECO:0007669"/>
    <property type="project" value="UniProtKB-SubCell"/>
</dbReference>
<dbReference type="InterPro" id="IPR001958">
    <property type="entry name" value="Tet-R_TetA/multi-R_MdtG-like"/>
</dbReference>
<dbReference type="PROSITE" id="PS50850">
    <property type="entry name" value="MFS"/>
    <property type="match status" value="1"/>
</dbReference>
<dbReference type="PANTHER" id="PTHR23517:SF3">
    <property type="entry name" value="INTEGRAL MEMBRANE TRANSPORT PROTEIN"/>
    <property type="match status" value="1"/>
</dbReference>